<name>A0ABY7ZZK7_9ACTN</name>
<evidence type="ECO:0000313" key="1">
    <source>
        <dbReference type="EMBL" id="WEB38109.1"/>
    </source>
</evidence>
<dbReference type="RefSeq" id="WP_275305838.1">
    <property type="nucleotide sequence ID" value="NZ_CP095749.1"/>
</dbReference>
<dbReference type="Proteomes" id="UP001218629">
    <property type="component" value="Chromosome"/>
</dbReference>
<sequence length="117" mass="12365">MLHRSIALSAHQRDALESALGVRSGTPSGFAVGAAALVLLDEAVRTALVLLLLDDPHWIDSSSPAVFTFLQRRCAELPLVIVGATRTDPRLLGRGRPRPSTCGPCPGRTLPCCRAGV</sequence>
<proteinExistence type="predicted"/>
<evidence type="ECO:0000313" key="2">
    <source>
        <dbReference type="Proteomes" id="UP001218629"/>
    </source>
</evidence>
<reference evidence="1 2" key="1">
    <citation type="submission" date="2022-03" db="EMBL/GenBank/DDBJ databases">
        <title>Streptomyces yunnanensis P86,complete genome.</title>
        <authorList>
            <person name="Chen S."/>
            <person name="Zhang Q."/>
        </authorList>
    </citation>
    <scope>NUCLEOTIDE SEQUENCE [LARGE SCALE GENOMIC DNA]</scope>
    <source>
        <strain evidence="1 2">P86</strain>
    </source>
</reference>
<evidence type="ECO:0008006" key="3">
    <source>
        <dbReference type="Google" id="ProtNLM"/>
    </source>
</evidence>
<protein>
    <recommendedName>
        <fullName evidence="3">AAA ATPase domain-containing protein</fullName>
    </recommendedName>
</protein>
<gene>
    <name evidence="1" type="ORF">MOV08_01485</name>
</gene>
<keyword evidence="2" id="KW-1185">Reference proteome</keyword>
<organism evidence="1 2">
    <name type="scientific">Streptomyces yunnanensis</name>
    <dbReference type="NCBI Taxonomy" id="156453"/>
    <lineage>
        <taxon>Bacteria</taxon>
        <taxon>Bacillati</taxon>
        <taxon>Actinomycetota</taxon>
        <taxon>Actinomycetes</taxon>
        <taxon>Kitasatosporales</taxon>
        <taxon>Streptomycetaceae</taxon>
        <taxon>Streptomyces</taxon>
    </lineage>
</organism>
<accession>A0ABY7ZZK7</accession>
<dbReference type="EMBL" id="CP095749">
    <property type="protein sequence ID" value="WEB38109.1"/>
    <property type="molecule type" value="Genomic_DNA"/>
</dbReference>